<proteinExistence type="predicted"/>
<keyword evidence="1" id="KW-0449">Lipoprotein</keyword>
<dbReference type="STRING" id="246194.CHY_1895"/>
<dbReference type="AlphaFoldDB" id="Q3AAW9"/>
<dbReference type="KEGG" id="chy:CHY_1895"/>
<dbReference type="EMBL" id="CP000141">
    <property type="protein sequence ID" value="ABB15570.1"/>
    <property type="molecule type" value="Genomic_DNA"/>
</dbReference>
<protein>
    <submittedName>
        <fullName evidence="1">Putative lipoprotein</fullName>
    </submittedName>
</protein>
<dbReference type="RefSeq" id="WP_011344789.1">
    <property type="nucleotide sequence ID" value="NC_007503.1"/>
</dbReference>
<gene>
    <name evidence="1" type="ordered locus">CHY_1895</name>
</gene>
<accession>Q3AAW9</accession>
<evidence type="ECO:0000313" key="2">
    <source>
        <dbReference type="Proteomes" id="UP000002706"/>
    </source>
</evidence>
<sequence>MWVIEKRAYYFFVALILLSLITGCTETENTTKKTVTRNRTVKNKVYKADKSESPELSDLEKNLKELATKYILAKYKGDEKTLLKITKENAYKEVISGELKLFKEHKFEKIVSFKFQKSNIKEEKEIIVAVASIAPGAPTSTIYYEHICFKKIGDKWFITKVLRDA</sequence>
<dbReference type="HOGENOM" id="CLU_1607882_0_0_9"/>
<organism evidence="1 2">
    <name type="scientific">Carboxydothermus hydrogenoformans (strain ATCC BAA-161 / DSM 6008 / Z-2901)</name>
    <dbReference type="NCBI Taxonomy" id="246194"/>
    <lineage>
        <taxon>Bacteria</taxon>
        <taxon>Bacillati</taxon>
        <taxon>Bacillota</taxon>
        <taxon>Clostridia</taxon>
        <taxon>Thermoanaerobacterales</taxon>
        <taxon>Thermoanaerobacteraceae</taxon>
        <taxon>Carboxydothermus</taxon>
    </lineage>
</organism>
<keyword evidence="2" id="KW-1185">Reference proteome</keyword>
<dbReference type="Proteomes" id="UP000002706">
    <property type="component" value="Chromosome"/>
</dbReference>
<dbReference type="OrthoDB" id="9982032at2"/>
<evidence type="ECO:0000313" key="1">
    <source>
        <dbReference type="EMBL" id="ABB15570.1"/>
    </source>
</evidence>
<dbReference type="InParanoid" id="Q3AAW9"/>
<dbReference type="eggNOG" id="ENOG502ZEVA">
    <property type="taxonomic scope" value="Bacteria"/>
</dbReference>
<reference evidence="1 2" key="1">
    <citation type="journal article" date="2005" name="PLoS Genet.">
        <title>Life in hot carbon monoxide: the complete genome sequence of Carboxydothermus hydrogenoformans Z-2901.</title>
        <authorList>
            <person name="Wu M."/>
            <person name="Ren Q."/>
            <person name="Durkin A.S."/>
            <person name="Daugherty S.C."/>
            <person name="Brinkac L.M."/>
            <person name="Dodson R.J."/>
            <person name="Madupu R."/>
            <person name="Sullivan S.A."/>
            <person name="Kolonay J.F."/>
            <person name="Haft D.H."/>
            <person name="Nelson W.C."/>
            <person name="Tallon L.J."/>
            <person name="Jones K.M."/>
            <person name="Ulrich L.E."/>
            <person name="Gonzalez J.M."/>
            <person name="Zhulin I.B."/>
            <person name="Robb F.T."/>
            <person name="Eisen J.A."/>
        </authorList>
    </citation>
    <scope>NUCLEOTIDE SEQUENCE [LARGE SCALE GENOMIC DNA]</scope>
    <source>
        <strain evidence="2">ATCC BAA-161 / DSM 6008 / Z-2901</strain>
    </source>
</reference>
<dbReference type="PROSITE" id="PS51257">
    <property type="entry name" value="PROKAR_LIPOPROTEIN"/>
    <property type="match status" value="1"/>
</dbReference>
<name>Q3AAW9_CARHZ</name>